<proteinExistence type="predicted"/>
<evidence type="ECO:0000313" key="2">
    <source>
        <dbReference type="EMBL" id="MBF0970807.1"/>
    </source>
</evidence>
<comment type="caution">
    <text evidence="2">The sequence shown here is derived from an EMBL/GenBank/DDBJ whole genome shotgun (WGS) entry which is preliminary data.</text>
</comment>
<sequence>MADKRTTVRSGHLFIGAKNALLFRLLGANDSLAGRNDGLPPPNDSLPGANNGKVSWAHSI</sequence>
<evidence type="ECO:0000256" key="1">
    <source>
        <dbReference type="SAM" id="MobiDB-lite"/>
    </source>
</evidence>
<dbReference type="RefSeq" id="WP_303764449.1">
    <property type="nucleotide sequence ID" value="NZ_JABZGR010000024.1"/>
</dbReference>
<dbReference type="AlphaFoldDB" id="A0A929RZP5"/>
<accession>A0A929RZP5</accession>
<evidence type="ECO:0000313" key="3">
    <source>
        <dbReference type="Proteomes" id="UP000704068"/>
    </source>
</evidence>
<name>A0A929RZP5_9BACT</name>
<feature type="region of interest" description="Disordered" evidence="1">
    <location>
        <begin position="33"/>
        <end position="60"/>
    </location>
</feature>
<organism evidence="2 3">
    <name type="scientific">Alloprevotella tannerae</name>
    <dbReference type="NCBI Taxonomy" id="76122"/>
    <lineage>
        <taxon>Bacteria</taxon>
        <taxon>Pseudomonadati</taxon>
        <taxon>Bacteroidota</taxon>
        <taxon>Bacteroidia</taxon>
        <taxon>Bacteroidales</taxon>
        <taxon>Prevotellaceae</taxon>
        <taxon>Alloprevotella</taxon>
    </lineage>
</organism>
<dbReference type="EMBL" id="JABZGR010000024">
    <property type="protein sequence ID" value="MBF0970807.1"/>
    <property type="molecule type" value="Genomic_DNA"/>
</dbReference>
<gene>
    <name evidence="2" type="ORF">HXK21_07180</name>
</gene>
<reference evidence="2" key="1">
    <citation type="submission" date="2020-04" db="EMBL/GenBank/DDBJ databases">
        <title>Deep metagenomics examines the oral microbiome during advanced dental caries in children, revealing novel taxa and co-occurrences with host molecules.</title>
        <authorList>
            <person name="Baker J.L."/>
            <person name="Morton J.T."/>
            <person name="Dinis M."/>
            <person name="Alvarez R."/>
            <person name="Tran N.C."/>
            <person name="Knight R."/>
            <person name="Edlund A."/>
        </authorList>
    </citation>
    <scope>NUCLEOTIDE SEQUENCE</scope>
    <source>
        <strain evidence="2">JCVI_34_bin.1</strain>
    </source>
</reference>
<dbReference type="Proteomes" id="UP000704068">
    <property type="component" value="Unassembled WGS sequence"/>
</dbReference>
<protein>
    <submittedName>
        <fullName evidence="2">Uncharacterized protein</fullName>
    </submittedName>
</protein>